<evidence type="ECO:0000313" key="1">
    <source>
        <dbReference type="EMBL" id="BEH90351.1"/>
    </source>
</evidence>
<dbReference type="Proteomes" id="UP001432099">
    <property type="component" value="Chromosome"/>
</dbReference>
<evidence type="ECO:0000313" key="2">
    <source>
        <dbReference type="Proteomes" id="UP001432099"/>
    </source>
</evidence>
<keyword evidence="2" id="KW-1185">Reference proteome</keyword>
<organism evidence="1 2">
    <name type="scientific">Turicibacter faecis</name>
    <dbReference type="NCBI Taxonomy" id="2963365"/>
    <lineage>
        <taxon>Bacteria</taxon>
        <taxon>Bacillati</taxon>
        <taxon>Bacillota</taxon>
        <taxon>Erysipelotrichia</taxon>
        <taxon>Erysipelotrichales</taxon>
        <taxon>Turicibacteraceae</taxon>
        <taxon>Turicibacter</taxon>
    </lineage>
</organism>
<gene>
    <name evidence="1" type="ORF">T23_04530</name>
</gene>
<name>A0ABM8IGF6_9FIRM</name>
<sequence length="123" mass="14378">MRGIIIFLSCICLVGCRPIHQAVSSYDMSLLPSDFGGHSAYAVGMSEEGKPVFIDPNRAFETIVEQYKEGFQAIKEEYYLFPITKWNWRSYGYYGWQITHEDEDVVNQAYEISRFFQIYQNSF</sequence>
<protein>
    <submittedName>
        <fullName evidence="1">Uncharacterized protein</fullName>
    </submittedName>
</protein>
<proteinExistence type="predicted"/>
<reference evidence="1" key="1">
    <citation type="journal article" date="2024" name="Int. J. Syst. Evol. Microbiol.">
        <title>Turicibacter faecis sp. nov., isolated from faeces of heart failure mouse model.</title>
        <authorList>
            <person name="Imamura Y."/>
            <person name="Motooka D."/>
            <person name="Nakajima Y."/>
            <person name="Ito S."/>
            <person name="Kitakaze M."/>
            <person name="Iida T."/>
            <person name="Nakamura S."/>
        </authorList>
    </citation>
    <scope>NUCLEOTIDE SEQUENCE</scope>
    <source>
        <strain evidence="1">TC023</strain>
    </source>
</reference>
<accession>A0ABM8IGF6</accession>
<dbReference type="RefSeq" id="WP_161831237.1">
    <property type="nucleotide sequence ID" value="NZ_AP028127.1"/>
</dbReference>
<dbReference type="EMBL" id="AP028127">
    <property type="protein sequence ID" value="BEH90351.1"/>
    <property type="molecule type" value="Genomic_DNA"/>
</dbReference>